<evidence type="ECO:0000313" key="1">
    <source>
        <dbReference type="EMBL" id="KAJ8960574.1"/>
    </source>
</evidence>
<reference evidence="1" key="1">
    <citation type="journal article" date="2023" name="Insect Mol. Biol.">
        <title>Genome sequencing provides insights into the evolution of gene families encoding plant cell wall-degrading enzymes in longhorned beetles.</title>
        <authorList>
            <person name="Shin N.R."/>
            <person name="Okamura Y."/>
            <person name="Kirsch R."/>
            <person name="Pauchet Y."/>
        </authorList>
    </citation>
    <scope>NUCLEOTIDE SEQUENCE</scope>
    <source>
        <strain evidence="1">AMC_N1</strain>
    </source>
</reference>
<protein>
    <recommendedName>
        <fullName evidence="3">Metallothionein</fullName>
    </recommendedName>
</protein>
<name>A0AAV8ZBP3_9CUCU</name>
<dbReference type="AlphaFoldDB" id="A0AAV8ZBP3"/>
<gene>
    <name evidence="1" type="ORF">NQ318_013863</name>
</gene>
<keyword evidence="2" id="KW-1185">Reference proteome</keyword>
<comment type="caution">
    <text evidence="1">The sequence shown here is derived from an EMBL/GenBank/DDBJ whole genome shotgun (WGS) entry which is preliminary data.</text>
</comment>
<dbReference type="EMBL" id="JAPWTK010000008">
    <property type="protein sequence ID" value="KAJ8960574.1"/>
    <property type="molecule type" value="Genomic_DNA"/>
</dbReference>
<evidence type="ECO:0008006" key="3">
    <source>
        <dbReference type="Google" id="ProtNLM"/>
    </source>
</evidence>
<organism evidence="1 2">
    <name type="scientific">Aromia moschata</name>
    <dbReference type="NCBI Taxonomy" id="1265417"/>
    <lineage>
        <taxon>Eukaryota</taxon>
        <taxon>Metazoa</taxon>
        <taxon>Ecdysozoa</taxon>
        <taxon>Arthropoda</taxon>
        <taxon>Hexapoda</taxon>
        <taxon>Insecta</taxon>
        <taxon>Pterygota</taxon>
        <taxon>Neoptera</taxon>
        <taxon>Endopterygota</taxon>
        <taxon>Coleoptera</taxon>
        <taxon>Polyphaga</taxon>
        <taxon>Cucujiformia</taxon>
        <taxon>Chrysomeloidea</taxon>
        <taxon>Cerambycidae</taxon>
        <taxon>Cerambycinae</taxon>
        <taxon>Callichromatini</taxon>
        <taxon>Aromia</taxon>
    </lineage>
</organism>
<evidence type="ECO:0000313" key="2">
    <source>
        <dbReference type="Proteomes" id="UP001162162"/>
    </source>
</evidence>
<accession>A0AAV8ZBP3</accession>
<dbReference type="Proteomes" id="UP001162162">
    <property type="component" value="Unassembled WGS sequence"/>
</dbReference>
<sequence length="92" mass="9678">MSCKDCQCSKNVDQSLSQAAGSLEIVDSREPGCCTAGCSCSCCRPRRRNCPCCSCSTCWEDIVTSSCKCCAAKVEAAKPKKVCSACGCDKCP</sequence>
<proteinExistence type="predicted"/>